<dbReference type="Proteomes" id="UP000199063">
    <property type="component" value="Unassembled WGS sequence"/>
</dbReference>
<feature type="compositionally biased region" description="Pro residues" evidence="1">
    <location>
        <begin position="456"/>
        <end position="465"/>
    </location>
</feature>
<dbReference type="InterPro" id="IPR025447">
    <property type="entry name" value="DUF4192"/>
</dbReference>
<protein>
    <recommendedName>
        <fullName evidence="4">DUF4192 domain-containing protein</fullName>
    </recommendedName>
</protein>
<dbReference type="GeneID" id="40827413"/>
<dbReference type="RefSeq" id="WP_093651724.1">
    <property type="nucleotide sequence ID" value="NZ_FNHI01000001.1"/>
</dbReference>
<dbReference type="STRING" id="1196353.SAMN05444921_10174"/>
<evidence type="ECO:0008006" key="4">
    <source>
        <dbReference type="Google" id="ProtNLM"/>
    </source>
</evidence>
<sequence>MNKHHEPTGPADEQQQITLRGPAELADALPYMLGFHPTDSIVLVALHGGRGRFGGRLRLGIPESQHEWLPVARHLAECLIEGSERRGARPDGIVVFLCQDPAEAETGRAVMERLRPLAQWLRTSCGALDVPVPEALCISGGRFWSYCCPDTRCCPAEGTAMAVPGTSVMAAAAAYAGIQVRGSLREMESRIQPLRSPAMAEQERALDSAGAALLPRILHGGSREQVGAETLRLARRLMKRLGERATLDTSRSSADARDDRLISHAEAAAVILGLQDRDTRDRAAAWMEGPDAHRALRLWRALARRCVGPYAEHAAAPLSLAGWVSWSTGDEPSARVALSLALRVDPEYVFARLLHQACNDGLDPEDLRRCLRTPGAALESAQAATSVPAPVAAASVAGPAGSESAVAELTVGCAGSDPASPELAAGSAGGEPAAAEPGTVPAVPQEAAPDTSSPTPSEPAVPAPEVPETGKDTSVAMASPGAAGEPGPRTPGSVQPPCHRSEGARRPQSRSGPVRPAALRKNTAGRAAAPGATPSTRRRSSEVDGDTAARRRARSVERPGDRGRGTGDGA</sequence>
<dbReference type="Pfam" id="PF13830">
    <property type="entry name" value="DUF4192"/>
    <property type="match status" value="1"/>
</dbReference>
<feature type="compositionally biased region" description="Low complexity" evidence="1">
    <location>
        <begin position="524"/>
        <end position="535"/>
    </location>
</feature>
<evidence type="ECO:0000313" key="2">
    <source>
        <dbReference type="EMBL" id="SDL73302.1"/>
    </source>
</evidence>
<reference evidence="3" key="1">
    <citation type="submission" date="2016-10" db="EMBL/GenBank/DDBJ databases">
        <authorList>
            <person name="Varghese N."/>
            <person name="Submissions S."/>
        </authorList>
    </citation>
    <scope>NUCLEOTIDE SEQUENCE [LARGE SCALE GENOMIC DNA]</scope>
    <source>
        <strain evidence="3">CGMCC 4.7042</strain>
    </source>
</reference>
<dbReference type="AlphaFoldDB" id="A0A1G9MGA7"/>
<keyword evidence="3" id="KW-1185">Reference proteome</keyword>
<dbReference type="EMBL" id="FNHI01000001">
    <property type="protein sequence ID" value="SDL73302.1"/>
    <property type="molecule type" value="Genomic_DNA"/>
</dbReference>
<name>A0A1G9MGA7_9ACTN</name>
<gene>
    <name evidence="2" type="ORF">SAMN05444921_10174</name>
</gene>
<accession>A0A1G9MGA7</accession>
<evidence type="ECO:0000313" key="3">
    <source>
        <dbReference type="Proteomes" id="UP000199063"/>
    </source>
</evidence>
<feature type="region of interest" description="Disordered" evidence="1">
    <location>
        <begin position="418"/>
        <end position="570"/>
    </location>
</feature>
<feature type="compositionally biased region" description="Low complexity" evidence="1">
    <location>
        <begin position="418"/>
        <end position="444"/>
    </location>
</feature>
<evidence type="ECO:0000256" key="1">
    <source>
        <dbReference type="SAM" id="MobiDB-lite"/>
    </source>
</evidence>
<proteinExistence type="predicted"/>
<dbReference type="OrthoDB" id="3264463at2"/>
<organism evidence="2 3">
    <name type="scientific">Streptomyces wuyuanensis</name>
    <dbReference type="NCBI Taxonomy" id="1196353"/>
    <lineage>
        <taxon>Bacteria</taxon>
        <taxon>Bacillati</taxon>
        <taxon>Actinomycetota</taxon>
        <taxon>Actinomycetes</taxon>
        <taxon>Kitasatosporales</taxon>
        <taxon>Streptomycetaceae</taxon>
        <taxon>Streptomyces</taxon>
    </lineage>
</organism>
<feature type="compositionally biased region" description="Basic and acidic residues" evidence="1">
    <location>
        <begin position="554"/>
        <end position="570"/>
    </location>
</feature>